<feature type="transmembrane region" description="Helical" evidence="1">
    <location>
        <begin position="41"/>
        <end position="59"/>
    </location>
</feature>
<keyword evidence="1" id="KW-1133">Transmembrane helix</keyword>
<name>A0ABT2PZ26_9MOLU</name>
<evidence type="ECO:0000256" key="1">
    <source>
        <dbReference type="SAM" id="Phobius"/>
    </source>
</evidence>
<feature type="transmembrane region" description="Helical" evidence="1">
    <location>
        <begin position="71"/>
        <end position="91"/>
    </location>
</feature>
<proteinExistence type="predicted"/>
<evidence type="ECO:0008006" key="4">
    <source>
        <dbReference type="Google" id="ProtNLM"/>
    </source>
</evidence>
<reference evidence="3" key="1">
    <citation type="submission" date="2023-07" db="EMBL/GenBank/DDBJ databases">
        <title>Novel Mycoplasma species identified in domestic and wild animals.</title>
        <authorList>
            <person name="Volokhov D.V."/>
            <person name="Furtak V.A."/>
            <person name="Zagorodnyaya T.A."/>
        </authorList>
    </citation>
    <scope>NUCLEOTIDE SEQUENCE [LARGE SCALE GENOMIC DNA]</scope>
    <source>
        <strain evidence="3">92-19</strain>
    </source>
</reference>
<keyword evidence="1" id="KW-0472">Membrane</keyword>
<dbReference type="RefSeq" id="WP_262096176.1">
    <property type="nucleotide sequence ID" value="NZ_JAOEGN010000007.1"/>
</dbReference>
<feature type="transmembrane region" description="Helical" evidence="1">
    <location>
        <begin position="7"/>
        <end position="26"/>
    </location>
</feature>
<accession>A0ABT2PZ26</accession>
<keyword evidence="3" id="KW-1185">Reference proteome</keyword>
<dbReference type="Proteomes" id="UP001209076">
    <property type="component" value="Unassembled WGS sequence"/>
</dbReference>
<evidence type="ECO:0000313" key="3">
    <source>
        <dbReference type="Proteomes" id="UP001209076"/>
    </source>
</evidence>
<dbReference type="EMBL" id="JAOEGN010000007">
    <property type="protein sequence ID" value="MCU0104918.1"/>
    <property type="molecule type" value="Genomic_DNA"/>
</dbReference>
<feature type="transmembrane region" description="Helical" evidence="1">
    <location>
        <begin position="139"/>
        <end position="159"/>
    </location>
</feature>
<feature type="transmembrane region" description="Helical" evidence="1">
    <location>
        <begin position="165"/>
        <end position="180"/>
    </location>
</feature>
<sequence>MKKIFTIAHIVLVVYAIIHLVTQFHITNAFKELIQLEADPYLISVFNLLGLFPLAFLLFGLRYMNMTKPTWIGLSLGFMLGGFALIIPFTRQELKKNTVSSKVHIIALVGLIGAILTIGYGLILGNFSNYMSAFTSDSFVHIMTIDFLFLYGLSILLSFKVYKQPWFSMIPVIGFFYLIFQDVD</sequence>
<evidence type="ECO:0000313" key="2">
    <source>
        <dbReference type="EMBL" id="MCU0104918.1"/>
    </source>
</evidence>
<organism evidence="2 3">
    <name type="scientific">Paracholeplasma vituli</name>
    <dbReference type="NCBI Taxonomy" id="69473"/>
    <lineage>
        <taxon>Bacteria</taxon>
        <taxon>Bacillati</taxon>
        <taxon>Mycoplasmatota</taxon>
        <taxon>Mollicutes</taxon>
        <taxon>Acholeplasmatales</taxon>
        <taxon>Acholeplasmataceae</taxon>
        <taxon>Paracholeplasma</taxon>
    </lineage>
</organism>
<gene>
    <name evidence="2" type="ORF">N7603_04535</name>
</gene>
<feature type="transmembrane region" description="Helical" evidence="1">
    <location>
        <begin position="103"/>
        <end position="127"/>
    </location>
</feature>
<comment type="caution">
    <text evidence="2">The sequence shown here is derived from an EMBL/GenBank/DDBJ whole genome shotgun (WGS) entry which is preliminary data.</text>
</comment>
<keyword evidence="1" id="KW-0812">Transmembrane</keyword>
<protein>
    <recommendedName>
        <fullName evidence="4">DUF998 domain-containing protein</fullName>
    </recommendedName>
</protein>